<reference evidence="4 5" key="1">
    <citation type="submission" date="2020-04" db="EMBL/GenBank/DDBJ databases">
        <title>Genome sequencing of novel species.</title>
        <authorList>
            <person name="Heo J."/>
            <person name="Kim S.-J."/>
            <person name="Kim J.-S."/>
            <person name="Hong S.-B."/>
            <person name="Kwon S.-W."/>
        </authorList>
    </citation>
    <scope>NUCLEOTIDE SEQUENCE [LARGE SCALE GENOMIC DNA]</scope>
    <source>
        <strain evidence="4 5">GN2-R2</strain>
    </source>
</reference>
<protein>
    <submittedName>
        <fullName evidence="4">General secretion pathway protein GspB</fullName>
    </submittedName>
</protein>
<feature type="domain" description="Type II secretion system protein GspB C-terminal" evidence="3">
    <location>
        <begin position="235"/>
        <end position="292"/>
    </location>
</feature>
<organism evidence="4 5">
    <name type="scientific">Massilia forsythiae</name>
    <dbReference type="NCBI Taxonomy" id="2728020"/>
    <lineage>
        <taxon>Bacteria</taxon>
        <taxon>Pseudomonadati</taxon>
        <taxon>Pseudomonadota</taxon>
        <taxon>Betaproteobacteria</taxon>
        <taxon>Burkholderiales</taxon>
        <taxon>Oxalobacteraceae</taxon>
        <taxon>Telluria group</taxon>
        <taxon>Massilia</taxon>
    </lineage>
</organism>
<dbReference type="Proteomes" id="UP000502415">
    <property type="component" value="Chromosome"/>
</dbReference>
<dbReference type="Pfam" id="PF16537">
    <property type="entry name" value="T2SSB"/>
    <property type="match status" value="1"/>
</dbReference>
<keyword evidence="5" id="KW-1185">Reference proteome</keyword>
<dbReference type="EMBL" id="CP051685">
    <property type="protein sequence ID" value="QJD98872.1"/>
    <property type="molecule type" value="Genomic_DNA"/>
</dbReference>
<evidence type="ECO:0000313" key="5">
    <source>
        <dbReference type="Proteomes" id="UP000502415"/>
    </source>
</evidence>
<dbReference type="InterPro" id="IPR032389">
    <property type="entry name" value="GspB_C"/>
</dbReference>
<evidence type="ECO:0000256" key="2">
    <source>
        <dbReference type="SAM" id="Phobius"/>
    </source>
</evidence>
<dbReference type="AlphaFoldDB" id="A0A7Z2ZQX5"/>
<proteinExistence type="predicted"/>
<keyword evidence="2" id="KW-0812">Transmembrane</keyword>
<dbReference type="KEGG" id="mfy:HH212_01460"/>
<evidence type="ECO:0000256" key="1">
    <source>
        <dbReference type="SAM" id="MobiDB-lite"/>
    </source>
</evidence>
<feature type="region of interest" description="Disordered" evidence="1">
    <location>
        <begin position="119"/>
        <end position="195"/>
    </location>
</feature>
<dbReference type="GO" id="GO:0015627">
    <property type="term" value="C:type II protein secretion system complex"/>
    <property type="evidence" value="ECO:0007669"/>
    <property type="project" value="InterPro"/>
</dbReference>
<feature type="compositionally biased region" description="Low complexity" evidence="1">
    <location>
        <begin position="130"/>
        <end position="195"/>
    </location>
</feature>
<keyword evidence="2" id="KW-0472">Membrane</keyword>
<gene>
    <name evidence="4" type="ORF">HH212_01460</name>
</gene>
<sequence>MSYILEALKKAQAERQLGHTPTIHAPQPAPAAPQPGAGRKPLLLGLGAGALVVIVAGAALLWRQAGPVAQPAAVAGAPAPAVATAPQPAPFTVATAPSLPGTSRAPAGGANVAAQTLEVSAPPAPPGTPAPFATARPEGHAAAPAAGHAPALAAAPAASPVQPPSAAAARNGRSANAPGADSAAPRANTAASAANAPASGANAAAAPVRPAAPASAADDSLPFLQQLPDTLQREVPKVAFGGYMYSANPADRLLLVDKALRHEGEEVAPGLVLEKLLPRAAVMNYRGVRYRVAY</sequence>
<evidence type="ECO:0000313" key="4">
    <source>
        <dbReference type="EMBL" id="QJD98872.1"/>
    </source>
</evidence>
<dbReference type="RefSeq" id="WP_169433769.1">
    <property type="nucleotide sequence ID" value="NZ_CP051685.1"/>
</dbReference>
<evidence type="ECO:0000259" key="3">
    <source>
        <dbReference type="Pfam" id="PF16537"/>
    </source>
</evidence>
<feature type="transmembrane region" description="Helical" evidence="2">
    <location>
        <begin position="42"/>
        <end position="62"/>
    </location>
</feature>
<name>A0A7Z2ZQX5_9BURK</name>
<accession>A0A7Z2ZQX5</accession>
<keyword evidence="2" id="KW-1133">Transmembrane helix</keyword>